<keyword evidence="1" id="KW-0812">Transmembrane</keyword>
<dbReference type="RefSeq" id="WP_345245940.1">
    <property type="nucleotide sequence ID" value="NZ_BAABHD010000066.1"/>
</dbReference>
<evidence type="ECO:0000313" key="3">
    <source>
        <dbReference type="Proteomes" id="UP001501175"/>
    </source>
</evidence>
<evidence type="ECO:0000256" key="1">
    <source>
        <dbReference type="SAM" id="Phobius"/>
    </source>
</evidence>
<keyword evidence="1" id="KW-1133">Transmembrane helix</keyword>
<reference evidence="3" key="1">
    <citation type="journal article" date="2019" name="Int. J. Syst. Evol. Microbiol.">
        <title>The Global Catalogue of Microorganisms (GCM) 10K type strain sequencing project: providing services to taxonomists for standard genome sequencing and annotation.</title>
        <authorList>
            <consortium name="The Broad Institute Genomics Platform"/>
            <consortium name="The Broad Institute Genome Sequencing Center for Infectious Disease"/>
            <person name="Wu L."/>
            <person name="Ma J."/>
        </authorList>
    </citation>
    <scope>NUCLEOTIDE SEQUENCE [LARGE SCALE GENOMIC DNA]</scope>
    <source>
        <strain evidence="3">JCM 17927</strain>
    </source>
</reference>
<comment type="caution">
    <text evidence="2">The sequence shown here is derived from an EMBL/GenBank/DDBJ whole genome shotgun (WGS) entry which is preliminary data.</text>
</comment>
<feature type="transmembrane region" description="Helical" evidence="1">
    <location>
        <begin position="27"/>
        <end position="49"/>
    </location>
</feature>
<proteinExistence type="predicted"/>
<sequence>MEKNIKEKVKSTVKVVVDRAKNVTIDVVVNSEIALFIICFTAVALYSIYKF</sequence>
<dbReference type="Proteomes" id="UP001501175">
    <property type="component" value="Unassembled WGS sequence"/>
</dbReference>
<dbReference type="EMBL" id="BAABHD010000066">
    <property type="protein sequence ID" value="GAA4461938.1"/>
    <property type="molecule type" value="Genomic_DNA"/>
</dbReference>
<accession>A0ABP8N9K4</accession>
<keyword evidence="3" id="KW-1185">Reference proteome</keyword>
<name>A0ABP8N9K4_9BACT</name>
<organism evidence="2 3">
    <name type="scientific">Nibrella saemangeumensis</name>
    <dbReference type="NCBI Taxonomy" id="1084526"/>
    <lineage>
        <taxon>Bacteria</taxon>
        <taxon>Pseudomonadati</taxon>
        <taxon>Bacteroidota</taxon>
        <taxon>Cytophagia</taxon>
        <taxon>Cytophagales</taxon>
        <taxon>Spirosomataceae</taxon>
        <taxon>Nibrella</taxon>
    </lineage>
</organism>
<gene>
    <name evidence="2" type="ORF">GCM10023189_38020</name>
</gene>
<protein>
    <submittedName>
        <fullName evidence="2">Uncharacterized protein</fullName>
    </submittedName>
</protein>
<evidence type="ECO:0000313" key="2">
    <source>
        <dbReference type="EMBL" id="GAA4461938.1"/>
    </source>
</evidence>
<keyword evidence="1" id="KW-0472">Membrane</keyword>